<feature type="transmembrane region" description="Helical" evidence="1">
    <location>
        <begin position="37"/>
        <end position="54"/>
    </location>
</feature>
<gene>
    <name evidence="3" type="ORF">SAMN05661010_01555</name>
</gene>
<sequence>MAHIVFNGLLAALFIFLFVRAGSYPSSMWEPLGSGTFPRLVLGMLVLFNVMIVVQETRHFLRASPLPAKACRAWIWRHRLMFGVLLLFALLVFAVPTLGFRWSSLVFLFVTQVLLGARHWKSLLIAGVIAVAFSFGVEIVFREVFLISLPRGLLD</sequence>
<dbReference type="Proteomes" id="UP000198654">
    <property type="component" value="Unassembled WGS sequence"/>
</dbReference>
<evidence type="ECO:0000313" key="3">
    <source>
        <dbReference type="EMBL" id="SDL39288.1"/>
    </source>
</evidence>
<keyword evidence="4" id="KW-1185">Reference proteome</keyword>
<keyword evidence="1" id="KW-0472">Membrane</keyword>
<dbReference type="RefSeq" id="WP_175488752.1">
    <property type="nucleotide sequence ID" value="NZ_FNGI01000003.1"/>
</dbReference>
<feature type="transmembrane region" description="Helical" evidence="1">
    <location>
        <begin position="122"/>
        <end position="141"/>
    </location>
</feature>
<evidence type="ECO:0000259" key="2">
    <source>
        <dbReference type="Pfam" id="PF07331"/>
    </source>
</evidence>
<evidence type="ECO:0000313" key="4">
    <source>
        <dbReference type="Proteomes" id="UP000198654"/>
    </source>
</evidence>
<feature type="transmembrane region" description="Helical" evidence="1">
    <location>
        <begin position="80"/>
        <end position="102"/>
    </location>
</feature>
<accession>A0A1G9JP40</accession>
<dbReference type="STRING" id="119000.SAMN05661010_01555"/>
<dbReference type="InterPro" id="IPR009936">
    <property type="entry name" value="DUF1468"/>
</dbReference>
<feature type="domain" description="DUF1468" evidence="2">
    <location>
        <begin position="10"/>
        <end position="150"/>
    </location>
</feature>
<dbReference type="Pfam" id="PF07331">
    <property type="entry name" value="TctB"/>
    <property type="match status" value="1"/>
</dbReference>
<reference evidence="3 4" key="1">
    <citation type="submission" date="2016-10" db="EMBL/GenBank/DDBJ databases">
        <authorList>
            <person name="de Groot N.N."/>
        </authorList>
    </citation>
    <scope>NUCLEOTIDE SEQUENCE [LARGE SCALE GENOMIC DNA]</scope>
    <source>
        <strain evidence="3 4">DSM 14789</strain>
    </source>
</reference>
<proteinExistence type="predicted"/>
<dbReference type="AlphaFoldDB" id="A0A1G9JP40"/>
<keyword evidence="1" id="KW-0812">Transmembrane</keyword>
<protein>
    <submittedName>
        <fullName evidence="3">Tripartite tricarboxylate transporter TctB family protein</fullName>
    </submittedName>
</protein>
<name>A0A1G9JP40_9GAMM</name>
<keyword evidence="1" id="KW-1133">Transmembrane helix</keyword>
<organism evidence="3 4">
    <name type="scientific">Modicisalibacter muralis</name>
    <dbReference type="NCBI Taxonomy" id="119000"/>
    <lineage>
        <taxon>Bacteria</taxon>
        <taxon>Pseudomonadati</taxon>
        <taxon>Pseudomonadota</taxon>
        <taxon>Gammaproteobacteria</taxon>
        <taxon>Oceanospirillales</taxon>
        <taxon>Halomonadaceae</taxon>
        <taxon>Modicisalibacter</taxon>
    </lineage>
</organism>
<dbReference type="EMBL" id="FNGI01000003">
    <property type="protein sequence ID" value="SDL39288.1"/>
    <property type="molecule type" value="Genomic_DNA"/>
</dbReference>
<evidence type="ECO:0000256" key="1">
    <source>
        <dbReference type="SAM" id="Phobius"/>
    </source>
</evidence>